<reference evidence="3 4" key="1">
    <citation type="submission" date="2019-02" db="EMBL/GenBank/DDBJ databases">
        <title>Deep-cultivation of Planctomycetes and their phenomic and genomic characterization uncovers novel biology.</title>
        <authorList>
            <person name="Wiegand S."/>
            <person name="Jogler M."/>
            <person name="Boedeker C."/>
            <person name="Pinto D."/>
            <person name="Vollmers J."/>
            <person name="Rivas-Marin E."/>
            <person name="Kohn T."/>
            <person name="Peeters S.H."/>
            <person name="Heuer A."/>
            <person name="Rast P."/>
            <person name="Oberbeckmann S."/>
            <person name="Bunk B."/>
            <person name="Jeske O."/>
            <person name="Meyerdierks A."/>
            <person name="Storesund J.E."/>
            <person name="Kallscheuer N."/>
            <person name="Luecker S."/>
            <person name="Lage O.M."/>
            <person name="Pohl T."/>
            <person name="Merkel B.J."/>
            <person name="Hornburger P."/>
            <person name="Mueller R.-W."/>
            <person name="Bruemmer F."/>
            <person name="Labrenz M."/>
            <person name="Spormann A.M."/>
            <person name="Op den Camp H."/>
            <person name="Overmann J."/>
            <person name="Amann R."/>
            <person name="Jetten M.S.M."/>
            <person name="Mascher T."/>
            <person name="Medema M.H."/>
            <person name="Devos D.P."/>
            <person name="Kaster A.-K."/>
            <person name="Ovreas L."/>
            <person name="Rohde M."/>
            <person name="Galperin M.Y."/>
            <person name="Jogler C."/>
        </authorList>
    </citation>
    <scope>NUCLEOTIDE SEQUENCE [LARGE SCALE GENOMIC DNA]</scope>
    <source>
        <strain evidence="3 4">EC9</strain>
    </source>
</reference>
<keyword evidence="2" id="KW-0472">Membrane</keyword>
<evidence type="ECO:0000256" key="2">
    <source>
        <dbReference type="SAM" id="Phobius"/>
    </source>
</evidence>
<gene>
    <name evidence="3" type="ORF">EC9_52630</name>
</gene>
<keyword evidence="2" id="KW-1133">Transmembrane helix</keyword>
<dbReference type="KEGG" id="ruv:EC9_52630"/>
<feature type="region of interest" description="Disordered" evidence="1">
    <location>
        <begin position="387"/>
        <end position="407"/>
    </location>
</feature>
<keyword evidence="4" id="KW-1185">Reference proteome</keyword>
<dbReference type="EMBL" id="CP036261">
    <property type="protein sequence ID" value="QDS91044.1"/>
    <property type="molecule type" value="Genomic_DNA"/>
</dbReference>
<keyword evidence="2" id="KW-0812">Transmembrane</keyword>
<feature type="transmembrane region" description="Helical" evidence="2">
    <location>
        <begin position="538"/>
        <end position="559"/>
    </location>
</feature>
<feature type="transmembrane region" description="Helical" evidence="2">
    <location>
        <begin position="77"/>
        <end position="96"/>
    </location>
</feature>
<evidence type="ECO:0000256" key="1">
    <source>
        <dbReference type="SAM" id="MobiDB-lite"/>
    </source>
</evidence>
<feature type="transmembrane region" description="Helical" evidence="2">
    <location>
        <begin position="485"/>
        <end position="503"/>
    </location>
</feature>
<evidence type="ECO:0000313" key="3">
    <source>
        <dbReference type="EMBL" id="QDS91044.1"/>
    </source>
</evidence>
<dbReference type="AlphaFoldDB" id="A0A517M850"/>
<feature type="compositionally biased region" description="Basic and acidic residues" evidence="1">
    <location>
        <begin position="395"/>
        <end position="407"/>
    </location>
</feature>
<evidence type="ECO:0000313" key="4">
    <source>
        <dbReference type="Proteomes" id="UP000319557"/>
    </source>
</evidence>
<feature type="transmembrane region" description="Helical" evidence="2">
    <location>
        <begin position="144"/>
        <end position="162"/>
    </location>
</feature>
<feature type="transmembrane region" description="Helical" evidence="2">
    <location>
        <begin position="515"/>
        <end position="532"/>
    </location>
</feature>
<feature type="transmembrane region" description="Helical" evidence="2">
    <location>
        <begin position="425"/>
        <end position="444"/>
    </location>
</feature>
<name>A0A517M850_9BACT</name>
<feature type="transmembrane region" description="Helical" evidence="2">
    <location>
        <begin position="50"/>
        <end position="71"/>
    </location>
</feature>
<organism evidence="3 4">
    <name type="scientific">Rosistilla ulvae</name>
    <dbReference type="NCBI Taxonomy" id="1930277"/>
    <lineage>
        <taxon>Bacteria</taxon>
        <taxon>Pseudomonadati</taxon>
        <taxon>Planctomycetota</taxon>
        <taxon>Planctomycetia</taxon>
        <taxon>Pirellulales</taxon>
        <taxon>Pirellulaceae</taxon>
        <taxon>Rosistilla</taxon>
    </lineage>
</organism>
<proteinExistence type="predicted"/>
<accession>A0A517M850</accession>
<protein>
    <submittedName>
        <fullName evidence="3">Uncharacterized protein</fullName>
    </submittedName>
</protein>
<sequence>MGQSSSDQRTPMRKAWNEDPSKAAGAAMHKLLCELSDAYLAQLRPFSYRIGVNALVIVSALLSFGLASLGVWSWVAIGPAIVFATFATGAALGGVARRRVLVAKLWQWMRVWRWYELAAGALIALLLLGLVVATPIFWSVLLGTIVGSGTAAIYFLGVVLPARQELQRIERRAHQVVDGIARTGIDPWAIRAGLPRLMGDDWMPLYEALFGHDELSNARMQINADNGLPPRTTWSPRDHALEFLLAQTLQRQGPITWLRSCRIAATTQTSGSAPDAQQTAAATHLHSGGNRSGEIAVASSRAKGSSHELATRDQTAALCEASAEGKDVKMNVTIQSDKLSIGSLNASQVMLQLDSRELMDALPELVERADKAKRQEKRTKIKSMLAEARNGGGEEQVRRSLGDASTDDSRLADRKSIWLGSRSRLLTAGALLLLAAGWVGIYLAHHQESFGQLSELVAQLRSGASDFGNSIHSVGEMFTKSEPTWLPPAALAIALLPGGLVLLGSSFLAGWRISLFAYPAAILAIAGSWFNKPLIGNVMLWHLSFALAALLVAGGYWYCQRMPNQTTTRSKVDGNASSTP</sequence>
<dbReference type="Proteomes" id="UP000319557">
    <property type="component" value="Chromosome"/>
</dbReference>
<feature type="transmembrane region" description="Helical" evidence="2">
    <location>
        <begin position="117"/>
        <end position="138"/>
    </location>
</feature>